<comment type="caution">
    <text evidence="3">The sequence shown here is derived from an EMBL/GenBank/DDBJ whole genome shotgun (WGS) entry which is preliminary data.</text>
</comment>
<dbReference type="GO" id="GO:0005783">
    <property type="term" value="C:endoplasmic reticulum"/>
    <property type="evidence" value="ECO:0007669"/>
    <property type="project" value="TreeGrafter"/>
</dbReference>
<reference evidence="3 4" key="1">
    <citation type="journal article" date="2018" name="Mol. Biol. Evol.">
        <title>Analysis of the draft genome of the red seaweed Gracilariopsis chorda provides insights into genome size evolution in Rhodophyta.</title>
        <authorList>
            <person name="Lee J."/>
            <person name="Yang E.C."/>
            <person name="Graf L."/>
            <person name="Yang J.H."/>
            <person name="Qiu H."/>
            <person name="Zel Zion U."/>
            <person name="Chan C.X."/>
            <person name="Stephens T.G."/>
            <person name="Weber A.P.M."/>
            <person name="Boo G.H."/>
            <person name="Boo S.M."/>
            <person name="Kim K.M."/>
            <person name="Shin Y."/>
            <person name="Jung M."/>
            <person name="Lee S.J."/>
            <person name="Yim H.S."/>
            <person name="Lee J.H."/>
            <person name="Bhattacharya D."/>
            <person name="Yoon H.S."/>
        </authorList>
    </citation>
    <scope>NUCLEOTIDE SEQUENCE [LARGE SCALE GENOMIC DNA]</scope>
    <source>
        <strain evidence="3 4">SKKU-2015</strain>
        <tissue evidence="3">Whole body</tissue>
    </source>
</reference>
<evidence type="ECO:0000313" key="3">
    <source>
        <dbReference type="EMBL" id="PXF49876.1"/>
    </source>
</evidence>
<feature type="compositionally biased region" description="Polar residues" evidence="1">
    <location>
        <begin position="1409"/>
        <end position="1428"/>
    </location>
</feature>
<evidence type="ECO:0000256" key="1">
    <source>
        <dbReference type="SAM" id="MobiDB-lite"/>
    </source>
</evidence>
<feature type="region of interest" description="Disordered" evidence="1">
    <location>
        <begin position="46"/>
        <end position="81"/>
    </location>
</feature>
<dbReference type="PANTHER" id="PTHR45662:SF2">
    <property type="entry name" value="PHOSPHATIDYLINOSITOL-3-PHOSPHATASE SAC1"/>
    <property type="match status" value="1"/>
</dbReference>
<dbReference type="GO" id="GO:0043812">
    <property type="term" value="F:phosphatidylinositol-4-phosphate phosphatase activity"/>
    <property type="evidence" value="ECO:0007669"/>
    <property type="project" value="TreeGrafter"/>
</dbReference>
<organism evidence="3 4">
    <name type="scientific">Gracilariopsis chorda</name>
    <dbReference type="NCBI Taxonomy" id="448386"/>
    <lineage>
        <taxon>Eukaryota</taxon>
        <taxon>Rhodophyta</taxon>
        <taxon>Florideophyceae</taxon>
        <taxon>Rhodymeniophycidae</taxon>
        <taxon>Gracilariales</taxon>
        <taxon>Gracilariaceae</taxon>
        <taxon>Gracilariopsis</taxon>
    </lineage>
</organism>
<dbReference type="PROSITE" id="PS50275">
    <property type="entry name" value="SAC"/>
    <property type="match status" value="1"/>
</dbReference>
<evidence type="ECO:0000313" key="4">
    <source>
        <dbReference type="Proteomes" id="UP000247409"/>
    </source>
</evidence>
<feature type="compositionally biased region" description="Polar residues" evidence="1">
    <location>
        <begin position="1386"/>
        <end position="1395"/>
    </location>
</feature>
<proteinExistence type="predicted"/>
<accession>A0A2V3J623</accession>
<dbReference type="STRING" id="448386.A0A2V3J623"/>
<gene>
    <name evidence="3" type="ORF">BWQ96_00036</name>
</gene>
<dbReference type="OrthoDB" id="2041at2759"/>
<evidence type="ECO:0000259" key="2">
    <source>
        <dbReference type="PROSITE" id="PS50275"/>
    </source>
</evidence>
<protein>
    <submittedName>
        <fullName evidence="3">Phosphatidylinositide phosphatase SAC1</fullName>
    </submittedName>
</protein>
<feature type="compositionally biased region" description="Polar residues" evidence="1">
    <location>
        <begin position="1256"/>
        <end position="1274"/>
    </location>
</feature>
<keyword evidence="4" id="KW-1185">Reference proteome</keyword>
<dbReference type="PANTHER" id="PTHR45662">
    <property type="entry name" value="PHOSPHATIDYLINOSITIDE PHOSPHATASE SAC1"/>
    <property type="match status" value="1"/>
</dbReference>
<feature type="compositionally biased region" description="Low complexity" evidence="1">
    <location>
        <begin position="1219"/>
        <end position="1233"/>
    </location>
</feature>
<feature type="region of interest" description="Disordered" evidence="1">
    <location>
        <begin position="1124"/>
        <end position="1160"/>
    </location>
</feature>
<sequence length="1434" mass="157309">MSPALPPRGLRVLYLKDRLLLHDLSFVLNSDPSDRNALIDAANSVHHKHSPVRSQPQNLIDLDLPSPPRVTPSANSDPRKQDHRYLVFPFADDANPHNPQPPFVTTSPERAGIPSSAQYASLPADAAASFLGLLPLHTGMFVVLVVQSRQAGTHPLGKIMSVSKVRLVRLGNAMPSKDDKDVASAITKILESGSVYYSLSMDLTRRSQRNGSHHTKHTFWWNFPMVDRLPHACKSWAPHAIYGFVGTTIMRFHARALASGSGEFTTTLISRRSRHRAGTRYITRGADALGNVANFVETEQVVWSNESKHSFTSFTLIRGSVPVFWRQDNGIAKPSPELDATLLASRKAFSEHFDILKDMYGYVCAVSLVDLSGSENVLAEAFQRHFELYLRPFQREKPPKLVAFDFHRHCAGKEYERGLSILLGKLRKDISQYGFYESGLDTHEQLRFQRGVFRVNCVDCLDRTNVVQSLIAHEVLSMQIQTVFSEEIGSSGKEGLRLYSESEDRFKHLWGDNADAISKQYSGTGALKTDFTRTGKRSTSGVIGDGVKSVMRMYYKNFVDESRQEVIDILCGNVILRKPSLANGEGYSSKTKPSPEEDFGSRSNSLSTTLWYSFEALRVNAGGDKQPVLIELYDDLMYVSTPDGICFQYPRKDLVSWSKYEERKTSDRKIPVRLRLMYKPLHHFPCTACPLDLQFKGGTTARENFLRALVSWSTPAGTMIPPKSRIRSRVLLGTSEGEHVMRDWNLSPDPEAEDTNEVIALVLPESSPSARRNGLAAVPVDVDFSDYVLVGACAVSPRGPAIAVLVTKRMTSSVMTVSEAVTTRSGLFAAGGVAAIALTAGGTSFCFVSANLEGPPEVYSALSSLNLGRQSFDVTNQFHHFSLAGYLGDMCWDRSKSSSSERVAGPWTKLKDGSLCYTMESGISVLRNSFPTLRYDDRLIQKPTNGDMAANDSKRTRALTLADGVVESRPGPRLPKEVSRPVVLLCDLKVDGLKLPLGIEQTSQINCSIALFCDFATSEGISTKQLTRFSSSVEWKETLRLSMMPSDMRVIYNSFIIGQVMAIPPLADPIPAGHFVIPVSYALAENKTFEVPCRLAGVQCGQLHGNISVLNNAISQKEFDAAAGKQSVHESSTSGSAFSDRNSLPPIHRRGERDDLQDFVSPQSFQRRAQSASYAVSGSSPGSSKQKLTMEEVNDKLDAARKRGTKQIKSVVNKLSSLVVQNSPSTSRSSRIGSQKKVGDESYRPSHQMDRFDSMNVASSQSIPTARTMSYSIEQRTDVSESVSSSSEANQAHIKPTTLKEKSRSQRTVDGNSTAFGSLCSARPSSEPPTKSSSLGGPVSPQGGRDSLLEGLRADRNASRTRTGSGIPRHADDSGVDPLLSGLAKQKSSPKTAQSGGMDDDEWGDFASASKTNSSRNQKSAKTPQIAEQSLLDL</sequence>
<dbReference type="EMBL" id="NBIV01000001">
    <property type="protein sequence ID" value="PXF49876.1"/>
    <property type="molecule type" value="Genomic_DNA"/>
</dbReference>
<feature type="compositionally biased region" description="Polar residues" evidence="1">
    <location>
        <begin position="1306"/>
        <end position="1316"/>
    </location>
</feature>
<feature type="compositionally biased region" description="Basic and acidic residues" evidence="1">
    <location>
        <begin position="1237"/>
        <end position="1253"/>
    </location>
</feature>
<feature type="region of interest" description="Disordered" evidence="1">
    <location>
        <begin position="1170"/>
        <end position="1189"/>
    </location>
</feature>
<dbReference type="Pfam" id="PF02383">
    <property type="entry name" value="Syja_N"/>
    <property type="match status" value="1"/>
</dbReference>
<dbReference type="GO" id="GO:0046856">
    <property type="term" value="P:phosphatidylinositol dephosphorylation"/>
    <property type="evidence" value="ECO:0007669"/>
    <property type="project" value="TreeGrafter"/>
</dbReference>
<dbReference type="Proteomes" id="UP000247409">
    <property type="component" value="Unassembled WGS sequence"/>
</dbReference>
<feature type="region of interest" description="Disordered" evidence="1">
    <location>
        <begin position="1219"/>
        <end position="1434"/>
    </location>
</feature>
<feature type="compositionally biased region" description="Low complexity" evidence="1">
    <location>
        <begin position="1171"/>
        <end position="1184"/>
    </location>
</feature>
<feature type="domain" description="SAC" evidence="2">
    <location>
        <begin position="186"/>
        <end position="523"/>
    </location>
</feature>
<name>A0A2V3J623_9FLOR</name>
<dbReference type="InterPro" id="IPR002013">
    <property type="entry name" value="SAC_dom"/>
</dbReference>
<feature type="compositionally biased region" description="Polar residues" evidence="1">
    <location>
        <begin position="1129"/>
        <end position="1142"/>
    </location>
</feature>